<evidence type="ECO:0000313" key="2">
    <source>
        <dbReference type="EMBL" id="QCC77055.1"/>
    </source>
</evidence>
<evidence type="ECO:0000313" key="3">
    <source>
        <dbReference type="Proteomes" id="UP000297025"/>
    </source>
</evidence>
<dbReference type="OrthoDB" id="3613699at2"/>
<dbReference type="EMBL" id="CP038462">
    <property type="protein sequence ID" value="QCC77055.1"/>
    <property type="molecule type" value="Genomic_DNA"/>
</dbReference>
<evidence type="ECO:0008006" key="4">
    <source>
        <dbReference type="Google" id="ProtNLM"/>
    </source>
</evidence>
<organism evidence="2 3">
    <name type="scientific">Nocardioides daphniae</name>
    <dbReference type="NCBI Taxonomy" id="402297"/>
    <lineage>
        <taxon>Bacteria</taxon>
        <taxon>Bacillati</taxon>
        <taxon>Actinomycetota</taxon>
        <taxon>Actinomycetes</taxon>
        <taxon>Propionibacteriales</taxon>
        <taxon>Nocardioidaceae</taxon>
        <taxon>Nocardioides</taxon>
    </lineage>
</organism>
<dbReference type="RefSeq" id="WP_135832101.1">
    <property type="nucleotide sequence ID" value="NZ_CP038462.1"/>
</dbReference>
<dbReference type="KEGG" id="ndp:E2C04_07215"/>
<name>A0A4P7UCI4_9ACTN</name>
<dbReference type="Proteomes" id="UP000297025">
    <property type="component" value="Chromosome"/>
</dbReference>
<protein>
    <recommendedName>
        <fullName evidence="4">Condensation domain-containing protein</fullName>
    </recommendedName>
</protein>
<sequence length="350" mass="37439">MTTDVDAAEALRMARAVVGLYGDPDVTWGISLEATFEAPVDLTEVDARIAALVAEHPHLGVLPTLQRVAPQAWADERERSASAPFGDDGLLVRLLASEDATRFFVTAHHGVCDGLGLIAVMSAVVGRPLTSSARGVGDRTSSQSFLVSSVLRLGEALLAPPARFSGEGDPAAAGRPERLHQVDEPTGTVNGVRVCAALNSIHAAWPRRRTSGGRRFLVVMGASRRVPGETAPDRQTAYFRIALKPQWGLAEVKRALQEAEPEPTFPRPPPEGSARWSPGRSRTGSVTRSTSATWASCRGRGWPRWPCSLPSTVPKPWASASSRPRTGRRCRCGRDAPTSPTTRRSACCAS</sequence>
<accession>A0A4P7UCI4</accession>
<dbReference type="AlphaFoldDB" id="A0A4P7UCI4"/>
<reference evidence="2 3" key="1">
    <citation type="journal article" date="2008" name="Int. J. Syst. Evol. Microbiol.">
        <title>Nocardioides daphniae sp. nov., isolated from Daphnia cucullata (Crustacea: Cladocera).</title>
        <authorList>
            <person name="Toth E.M."/>
            <person name="Keki Z."/>
            <person name="Homonnay Z.G."/>
            <person name="Borsodi A.K."/>
            <person name="Marialigeti K."/>
            <person name="Schumann P."/>
        </authorList>
    </citation>
    <scope>NUCLEOTIDE SEQUENCE [LARGE SCALE GENOMIC DNA]</scope>
    <source>
        <strain evidence="2 3">JCM 16608</strain>
    </source>
</reference>
<feature type="compositionally biased region" description="Low complexity" evidence="1">
    <location>
        <begin position="277"/>
        <end position="291"/>
    </location>
</feature>
<evidence type="ECO:0000256" key="1">
    <source>
        <dbReference type="SAM" id="MobiDB-lite"/>
    </source>
</evidence>
<feature type="region of interest" description="Disordered" evidence="1">
    <location>
        <begin position="311"/>
        <end position="350"/>
    </location>
</feature>
<feature type="region of interest" description="Disordered" evidence="1">
    <location>
        <begin position="258"/>
        <end position="293"/>
    </location>
</feature>
<gene>
    <name evidence="2" type="ORF">E2C04_07215</name>
</gene>
<proteinExistence type="predicted"/>